<dbReference type="PANTHER" id="PTHR21649">
    <property type="entry name" value="CHLOROPHYLL A/B BINDING PROTEIN"/>
    <property type="match status" value="1"/>
</dbReference>
<dbReference type="GO" id="GO:0009507">
    <property type="term" value="C:chloroplast"/>
    <property type="evidence" value="ECO:0007669"/>
    <property type="project" value="UniProtKB-SubCell"/>
</dbReference>
<feature type="chain" id="PRO_5035201980" evidence="6">
    <location>
        <begin position="19"/>
        <end position="193"/>
    </location>
</feature>
<proteinExistence type="predicted"/>
<feature type="binding site" evidence="5">
    <location>
        <position position="70"/>
    </location>
    <ligand>
        <name>chlorophyll a</name>
        <dbReference type="ChEBI" id="CHEBI:58416"/>
        <label>1</label>
    </ligand>
</feature>
<keyword evidence="5" id="KW-0157">Chromophore</keyword>
<feature type="binding site" evidence="5">
    <location>
        <position position="159"/>
    </location>
    <ligand>
        <name>chlorophyll a</name>
        <dbReference type="ChEBI" id="CHEBI:58416"/>
        <label>1</label>
    </ligand>
</feature>
<evidence type="ECO:0000256" key="1">
    <source>
        <dbReference type="ARBA" id="ARBA00004229"/>
    </source>
</evidence>
<dbReference type="OrthoDB" id="423598at2759"/>
<feature type="binding site" evidence="5">
    <location>
        <position position="54"/>
    </location>
    <ligand>
        <name>chlorophyll a</name>
        <dbReference type="ChEBI" id="CHEBI:58416"/>
        <label>1</label>
    </ligand>
</feature>
<feature type="binding site" description="axial binding residue" evidence="5">
    <location>
        <position position="72"/>
    </location>
    <ligand>
        <name>chlorophyll b</name>
        <dbReference type="ChEBI" id="CHEBI:61721"/>
        <label>1</label>
    </ligand>
    <ligandPart>
        <name>Mg</name>
        <dbReference type="ChEBI" id="CHEBI:25107"/>
    </ligandPart>
</feature>
<dbReference type="EMBL" id="JAGTXO010000030">
    <property type="protein sequence ID" value="KAG8460777.1"/>
    <property type="molecule type" value="Genomic_DNA"/>
</dbReference>
<evidence type="ECO:0000256" key="2">
    <source>
        <dbReference type="ARBA" id="ARBA00022528"/>
    </source>
</evidence>
<keyword evidence="5" id="KW-0148">Chlorophyll</keyword>
<comment type="subcellular location">
    <subcellularLocation>
        <location evidence="1">Plastid</location>
        <location evidence="1">Chloroplast</location>
    </subcellularLocation>
</comment>
<dbReference type="SUPFAM" id="SSF103511">
    <property type="entry name" value="Chlorophyll a-b binding protein"/>
    <property type="match status" value="1"/>
</dbReference>
<protein>
    <submittedName>
        <fullName evidence="7">Uncharacterized protein</fullName>
    </submittedName>
</protein>
<gene>
    <name evidence="7" type="ORF">KFE25_010832</name>
</gene>
<dbReference type="GO" id="GO:0016020">
    <property type="term" value="C:membrane"/>
    <property type="evidence" value="ECO:0007669"/>
    <property type="project" value="InterPro"/>
</dbReference>
<evidence type="ECO:0000256" key="4">
    <source>
        <dbReference type="ARBA" id="ARBA00022640"/>
    </source>
</evidence>
<evidence type="ECO:0000313" key="8">
    <source>
        <dbReference type="Proteomes" id="UP000751190"/>
    </source>
</evidence>
<feature type="binding site" description="axial binding residue" evidence="5">
    <location>
        <position position="176"/>
    </location>
    <ligand>
        <name>chlorophyll b</name>
        <dbReference type="ChEBI" id="CHEBI:61721"/>
        <label>3</label>
    </ligand>
    <ligandPart>
        <name>Mg</name>
        <dbReference type="ChEBI" id="CHEBI:25107"/>
    </ligandPart>
</feature>
<feature type="binding site" evidence="5">
    <location>
        <position position="67"/>
    </location>
    <ligand>
        <name>chlorophyll a</name>
        <dbReference type="ChEBI" id="CHEBI:58416"/>
        <label>1</label>
    </ligand>
</feature>
<accession>A0A8J6C3H8</accession>
<dbReference type="InterPro" id="IPR022796">
    <property type="entry name" value="Chloroa_b-bind"/>
</dbReference>
<evidence type="ECO:0000256" key="3">
    <source>
        <dbReference type="ARBA" id="ARBA00022531"/>
    </source>
</evidence>
<keyword evidence="4" id="KW-0934">Plastid</keyword>
<organism evidence="7 8">
    <name type="scientific">Diacronema lutheri</name>
    <name type="common">Unicellular marine alga</name>
    <name type="synonym">Monochrysis lutheri</name>
    <dbReference type="NCBI Taxonomy" id="2081491"/>
    <lineage>
        <taxon>Eukaryota</taxon>
        <taxon>Haptista</taxon>
        <taxon>Haptophyta</taxon>
        <taxon>Pavlovophyceae</taxon>
        <taxon>Pavlovales</taxon>
        <taxon>Pavlovaceae</taxon>
        <taxon>Diacronema</taxon>
    </lineage>
</organism>
<dbReference type="GO" id="GO:0016168">
    <property type="term" value="F:chlorophyll binding"/>
    <property type="evidence" value="ECO:0007669"/>
    <property type="project" value="UniProtKB-KW"/>
</dbReference>
<feature type="binding site" evidence="5">
    <location>
        <position position="164"/>
    </location>
    <ligand>
        <name>chlorophyll a</name>
        <dbReference type="ChEBI" id="CHEBI:58416"/>
        <label>1</label>
    </ligand>
</feature>
<keyword evidence="2" id="KW-0150">Chloroplast</keyword>
<keyword evidence="8" id="KW-1185">Reference proteome</keyword>
<evidence type="ECO:0000256" key="5">
    <source>
        <dbReference type="PIRSR" id="PIRSR601344-1"/>
    </source>
</evidence>
<sequence length="193" mass="20340">MLAHLSLAAFAFTAPLAPLAPRAASRSGVRMFGVNDLYGADVETGGFWDPAGFSKNEDKLVQYRTAELKHGRLAMLAAFGMLVQEIKGGWANDDGLFDGSGPWSALVTTPKLGLFQIILVASIIEVATGKTEGRVPGDIGFDPLGLSEDGIDPKLAVAELKNGRLAMLATIAFWVQSSISGEGVLKTTFDALS</sequence>
<dbReference type="Gene3D" id="1.10.3460.10">
    <property type="entry name" value="Chlorophyll a/b binding protein domain"/>
    <property type="match status" value="1"/>
</dbReference>
<dbReference type="InterPro" id="IPR001344">
    <property type="entry name" value="Chloro_AB-bd_pln"/>
</dbReference>
<name>A0A8J6C3H8_DIALT</name>
<evidence type="ECO:0000313" key="7">
    <source>
        <dbReference type="EMBL" id="KAG8460777.1"/>
    </source>
</evidence>
<dbReference type="OMA" id="TIAFWVQ"/>
<evidence type="ECO:0000256" key="6">
    <source>
        <dbReference type="SAM" id="SignalP"/>
    </source>
</evidence>
<dbReference type="Proteomes" id="UP000751190">
    <property type="component" value="Unassembled WGS sequence"/>
</dbReference>
<dbReference type="AlphaFoldDB" id="A0A8J6C3H8"/>
<keyword evidence="6" id="KW-0732">Signal</keyword>
<feature type="signal peptide" evidence="6">
    <location>
        <begin position="1"/>
        <end position="18"/>
    </location>
</feature>
<dbReference type="Pfam" id="PF00504">
    <property type="entry name" value="Chloroa_b-bind"/>
    <property type="match status" value="1"/>
</dbReference>
<keyword evidence="3" id="KW-0602">Photosynthesis</keyword>
<dbReference type="GO" id="GO:0009765">
    <property type="term" value="P:photosynthesis, light harvesting"/>
    <property type="evidence" value="ECO:0007669"/>
    <property type="project" value="InterPro"/>
</dbReference>
<feature type="binding site" evidence="5">
    <location>
        <position position="162"/>
    </location>
    <ligand>
        <name>chlorophyll a</name>
        <dbReference type="ChEBI" id="CHEBI:58416"/>
        <label>1</label>
    </ligand>
</feature>
<feature type="binding site" evidence="5">
    <location>
        <position position="48"/>
    </location>
    <ligand>
        <name>chlorophyll a</name>
        <dbReference type="ChEBI" id="CHEBI:58416"/>
        <label>1</label>
    </ligand>
</feature>
<reference evidence="7" key="1">
    <citation type="submission" date="2021-05" db="EMBL/GenBank/DDBJ databases">
        <title>The genome of the haptophyte Pavlova lutheri (Diacronema luteri, Pavlovales) - a model for lipid biosynthesis in eukaryotic algae.</title>
        <authorList>
            <person name="Hulatt C.J."/>
            <person name="Posewitz M.C."/>
        </authorList>
    </citation>
    <scope>NUCLEOTIDE SEQUENCE</scope>
    <source>
        <strain evidence="7">NIVA-4/92</strain>
    </source>
</reference>
<comment type="caution">
    <text evidence="7">The sequence shown here is derived from an EMBL/GenBank/DDBJ whole genome shotgun (WGS) entry which is preliminary data.</text>
</comment>